<dbReference type="EMBL" id="JBHSKM010000044">
    <property type="protein sequence ID" value="MFC5219970.1"/>
    <property type="molecule type" value="Genomic_DNA"/>
</dbReference>
<dbReference type="Pfam" id="PF12051">
    <property type="entry name" value="DUF3533"/>
    <property type="match status" value="1"/>
</dbReference>
<feature type="transmembrane region" description="Helical" evidence="7">
    <location>
        <begin position="332"/>
        <end position="359"/>
    </location>
</feature>
<reference evidence="10" key="1">
    <citation type="journal article" date="2019" name="Int. J. Syst. Evol. Microbiol.">
        <title>The Global Catalogue of Microorganisms (GCM) 10K type strain sequencing project: providing services to taxonomists for standard genome sequencing and annotation.</title>
        <authorList>
            <consortium name="The Broad Institute Genomics Platform"/>
            <consortium name="The Broad Institute Genome Sequencing Center for Infectious Disease"/>
            <person name="Wu L."/>
            <person name="Ma J."/>
        </authorList>
    </citation>
    <scope>NUCLEOTIDE SEQUENCE [LARGE SCALE GENOMIC DNA]</scope>
    <source>
        <strain evidence="10">KCTC 42586</strain>
    </source>
</reference>
<evidence type="ECO:0000256" key="3">
    <source>
        <dbReference type="ARBA" id="ARBA00022475"/>
    </source>
</evidence>
<keyword evidence="5 7" id="KW-1133">Transmembrane helix</keyword>
<dbReference type="Proteomes" id="UP001596263">
    <property type="component" value="Unassembled WGS sequence"/>
</dbReference>
<accession>A0ABW0CZM1</accession>
<name>A0ABW0CZM1_STRCD</name>
<evidence type="ECO:0000313" key="10">
    <source>
        <dbReference type="Proteomes" id="UP001596263"/>
    </source>
</evidence>
<evidence type="ECO:0000259" key="8">
    <source>
        <dbReference type="Pfam" id="PF12051"/>
    </source>
</evidence>
<keyword evidence="4 7" id="KW-0812">Transmembrane</keyword>
<evidence type="ECO:0000256" key="2">
    <source>
        <dbReference type="ARBA" id="ARBA00007783"/>
    </source>
</evidence>
<dbReference type="InterPro" id="IPR051328">
    <property type="entry name" value="T7SS_ABC-Transporter"/>
</dbReference>
<feature type="transmembrane region" description="Helical" evidence="7">
    <location>
        <begin position="212"/>
        <end position="235"/>
    </location>
</feature>
<dbReference type="PANTHER" id="PTHR43077">
    <property type="entry name" value="TRANSPORT PERMEASE YVFS-RELATED"/>
    <property type="match status" value="1"/>
</dbReference>
<protein>
    <submittedName>
        <fullName evidence="9">YhgE/Pip domain-containing protein</fullName>
    </submittedName>
</protein>
<feature type="transmembrane region" description="Helical" evidence="7">
    <location>
        <begin position="24"/>
        <end position="45"/>
    </location>
</feature>
<sequence>MTSAGSGQQPSLARALAVARHGTLWLVPTLLSALVALGLTLLYMGGILNPNGNLRDLPIALVNTDQGPPLPGQQQTVGTQVSRSIAAATPAGTVEWRRLSQAQMQDELASGKIYGALVIPTDFTTSVSALTTPRATARPALTVLTNPGLGSLGSSLAAQITQRAAHQASLTIGRQLTTRSSAQDADSTTRALLGDPITVTTKVGHPIGRHTGLGLTAFYFALLLVLTGFVGGNIINNGVDAGLGYTDNEIGPWHTRRPTVPISRTQTLLLKMLMTAGITVLTTSLLMIAAIGILGMDAAHLPLLWIFSYCASLAVGLGVQAINAAFGGIGQVVSMFVFIALALPSSGATIPLHAVPGFYRFLALFEPMRQLSDGVRAILYFDARADAGLTRGWVMIAIGVALALLFGFGMTLYYDRKGLHRLTTRPAATADQAP</sequence>
<keyword evidence="10" id="KW-1185">Reference proteome</keyword>
<evidence type="ECO:0000256" key="7">
    <source>
        <dbReference type="SAM" id="Phobius"/>
    </source>
</evidence>
<evidence type="ECO:0000256" key="4">
    <source>
        <dbReference type="ARBA" id="ARBA00022692"/>
    </source>
</evidence>
<dbReference type="Gene3D" id="3.40.1710.10">
    <property type="entry name" value="abc type-2 transporter like domain"/>
    <property type="match status" value="1"/>
</dbReference>
<proteinExistence type="inferred from homology"/>
<evidence type="ECO:0000256" key="1">
    <source>
        <dbReference type="ARBA" id="ARBA00004651"/>
    </source>
</evidence>
<dbReference type="RefSeq" id="WP_380864343.1">
    <property type="nucleotide sequence ID" value="NZ_JBHSKM010000044.1"/>
</dbReference>
<evidence type="ECO:0000313" key="9">
    <source>
        <dbReference type="EMBL" id="MFC5219970.1"/>
    </source>
</evidence>
<feature type="transmembrane region" description="Helical" evidence="7">
    <location>
        <begin position="393"/>
        <end position="414"/>
    </location>
</feature>
<gene>
    <name evidence="9" type="ORF">ACFPQ9_39780</name>
</gene>
<organism evidence="9 10">
    <name type="scientific">Streptomyces coerulescens</name>
    <dbReference type="NCBI Taxonomy" id="29304"/>
    <lineage>
        <taxon>Bacteria</taxon>
        <taxon>Bacillati</taxon>
        <taxon>Actinomycetota</taxon>
        <taxon>Actinomycetes</taxon>
        <taxon>Kitasatosporales</taxon>
        <taxon>Streptomycetaceae</taxon>
        <taxon>Streptomyces</taxon>
    </lineage>
</organism>
<keyword evidence="3" id="KW-1003">Cell membrane</keyword>
<dbReference type="InterPro" id="IPR022703">
    <property type="entry name" value="DUF3533"/>
</dbReference>
<evidence type="ECO:0000256" key="6">
    <source>
        <dbReference type="ARBA" id="ARBA00023136"/>
    </source>
</evidence>
<comment type="caution">
    <text evidence="9">The sequence shown here is derived from an EMBL/GenBank/DDBJ whole genome shotgun (WGS) entry which is preliminary data.</text>
</comment>
<comment type="subcellular location">
    <subcellularLocation>
        <location evidence="1">Cell membrane</location>
        <topology evidence="1">Multi-pass membrane protein</topology>
    </subcellularLocation>
</comment>
<feature type="domain" description="DUF3533" evidence="8">
    <location>
        <begin position="30"/>
        <end position="398"/>
    </location>
</feature>
<evidence type="ECO:0000256" key="5">
    <source>
        <dbReference type="ARBA" id="ARBA00022989"/>
    </source>
</evidence>
<comment type="similarity">
    <text evidence="2">Belongs to the ABC-2 integral membrane protein family.</text>
</comment>
<feature type="transmembrane region" description="Helical" evidence="7">
    <location>
        <begin position="303"/>
        <end position="326"/>
    </location>
</feature>
<keyword evidence="6 7" id="KW-0472">Membrane</keyword>
<feature type="transmembrane region" description="Helical" evidence="7">
    <location>
        <begin position="273"/>
        <end position="296"/>
    </location>
</feature>
<dbReference type="PANTHER" id="PTHR43077:SF8">
    <property type="entry name" value="DOXORUBICIN RESISTANCE ABC TRANSPORTER PERMEASE PROTEIN DRRB"/>
    <property type="match status" value="1"/>
</dbReference>